<dbReference type="InterPro" id="IPR043502">
    <property type="entry name" value="DNA/RNA_pol_sf"/>
</dbReference>
<dbReference type="Pfam" id="PF00078">
    <property type="entry name" value="RVT_1"/>
    <property type="match status" value="1"/>
</dbReference>
<dbReference type="InterPro" id="IPR000477">
    <property type="entry name" value="RT_dom"/>
</dbReference>
<feature type="region of interest" description="Disordered" evidence="1">
    <location>
        <begin position="293"/>
        <end position="318"/>
    </location>
</feature>
<comment type="caution">
    <text evidence="3">The sequence shown here is derived from an EMBL/GenBank/DDBJ whole genome shotgun (WGS) entry which is preliminary data.</text>
</comment>
<feature type="compositionally biased region" description="Low complexity" evidence="1">
    <location>
        <begin position="187"/>
        <end position="229"/>
    </location>
</feature>
<feature type="region of interest" description="Disordered" evidence="1">
    <location>
        <begin position="160"/>
        <end position="252"/>
    </location>
</feature>
<reference evidence="3 4" key="1">
    <citation type="journal article" date="2022" name="Allergy">
        <title>Genome assembly and annotation of Periplaneta americana reveal a comprehensive cockroach allergen profile.</title>
        <authorList>
            <person name="Wang L."/>
            <person name="Xiong Q."/>
            <person name="Saelim N."/>
            <person name="Wang L."/>
            <person name="Nong W."/>
            <person name="Wan A.T."/>
            <person name="Shi M."/>
            <person name="Liu X."/>
            <person name="Cao Q."/>
            <person name="Hui J.H.L."/>
            <person name="Sookrung N."/>
            <person name="Leung T.F."/>
            <person name="Tungtrongchitr A."/>
            <person name="Tsui S.K.W."/>
        </authorList>
    </citation>
    <scope>NUCLEOTIDE SEQUENCE [LARGE SCALE GENOMIC DNA]</scope>
    <source>
        <strain evidence="3">PWHHKU_190912</strain>
    </source>
</reference>
<feature type="compositionally biased region" description="Low complexity" evidence="1">
    <location>
        <begin position="41"/>
        <end position="54"/>
    </location>
</feature>
<accession>A0ABQ8S6H6</accession>
<proteinExistence type="predicted"/>
<evidence type="ECO:0000313" key="4">
    <source>
        <dbReference type="Proteomes" id="UP001148838"/>
    </source>
</evidence>
<feature type="compositionally biased region" description="Polar residues" evidence="1">
    <location>
        <begin position="19"/>
        <end position="30"/>
    </location>
</feature>
<organism evidence="3 4">
    <name type="scientific">Periplaneta americana</name>
    <name type="common">American cockroach</name>
    <name type="synonym">Blatta americana</name>
    <dbReference type="NCBI Taxonomy" id="6978"/>
    <lineage>
        <taxon>Eukaryota</taxon>
        <taxon>Metazoa</taxon>
        <taxon>Ecdysozoa</taxon>
        <taxon>Arthropoda</taxon>
        <taxon>Hexapoda</taxon>
        <taxon>Insecta</taxon>
        <taxon>Pterygota</taxon>
        <taxon>Neoptera</taxon>
        <taxon>Polyneoptera</taxon>
        <taxon>Dictyoptera</taxon>
        <taxon>Blattodea</taxon>
        <taxon>Blattoidea</taxon>
        <taxon>Blattidae</taxon>
        <taxon>Blattinae</taxon>
        <taxon>Periplaneta</taxon>
    </lineage>
</organism>
<feature type="compositionally biased region" description="Polar residues" evidence="1">
    <location>
        <begin position="160"/>
        <end position="186"/>
    </location>
</feature>
<feature type="compositionally biased region" description="Basic and acidic residues" evidence="1">
    <location>
        <begin position="293"/>
        <end position="302"/>
    </location>
</feature>
<dbReference type="PANTHER" id="PTHR47027">
    <property type="entry name" value="REVERSE TRANSCRIPTASE DOMAIN-CONTAINING PROTEIN"/>
    <property type="match status" value="1"/>
</dbReference>
<evidence type="ECO:0000259" key="2">
    <source>
        <dbReference type="PROSITE" id="PS50878"/>
    </source>
</evidence>
<dbReference type="Proteomes" id="UP001148838">
    <property type="component" value="Unassembled WGS sequence"/>
</dbReference>
<feature type="region of interest" description="Disordered" evidence="1">
    <location>
        <begin position="1"/>
        <end position="54"/>
    </location>
</feature>
<dbReference type="EMBL" id="JAJSOF020000033">
    <property type="protein sequence ID" value="KAJ4429641.1"/>
    <property type="molecule type" value="Genomic_DNA"/>
</dbReference>
<protein>
    <recommendedName>
        <fullName evidence="2">Reverse transcriptase domain-containing protein</fullName>
    </recommendedName>
</protein>
<gene>
    <name evidence="3" type="ORF">ANN_21842</name>
</gene>
<dbReference type="InterPro" id="IPR043128">
    <property type="entry name" value="Rev_trsase/Diguanyl_cyclase"/>
</dbReference>
<keyword evidence="4" id="KW-1185">Reference proteome</keyword>
<dbReference type="PROSITE" id="PS50878">
    <property type="entry name" value="RT_POL"/>
    <property type="match status" value="1"/>
</dbReference>
<evidence type="ECO:0000256" key="1">
    <source>
        <dbReference type="SAM" id="MobiDB-lite"/>
    </source>
</evidence>
<evidence type="ECO:0000313" key="3">
    <source>
        <dbReference type="EMBL" id="KAJ4429641.1"/>
    </source>
</evidence>
<dbReference type="SUPFAM" id="SSF56672">
    <property type="entry name" value="DNA/RNA polymerases"/>
    <property type="match status" value="1"/>
</dbReference>
<dbReference type="Gene3D" id="3.30.70.270">
    <property type="match status" value="1"/>
</dbReference>
<sequence length="554" mass="60510">MASHHHQSAGSSGFVPRRSNPTAIRSSAGSSHLYGSARPRSLSLYSTSPSSVSSSGSYGGLLGLHSSVGSYGSGASYLGGHSGYGSPSGYSSPSSVSTYGGTSSGYGGLTIHHSPSSIHHTTSASNIHHTPSSSSIGGLSSSPRSSYYNSFLQTVANNVHTGTSSNSRTAPPRSSSFNRALTSSRNSPLSLASRSGSLSSLASTRSGSEGYSSGGDISSHSSRLTSVSSPGGGDSRATTPASSTKDGSENGELDYKKLYEEISVENERLRDKIKNYEDTLAENERLREKLKKTEEDLNDRKSLSTSKNSLSELEKRERRAMERKLSEMEEELKGTVHQLFIDFKKAYDSVKREVLYDILIEFGIPKKLVRLIKMCLSETYSRVRIGQFLSDAFPIHCGLKQGYALSPLLFNFALEYAIRKVQDNRQGLELNGLHQLLVYADDVNMLGENIQTIRENTEILLEASKTISLEVNPEKTKYMIMSRDQNIVRNGNIKIGDLSFEEVEKFKYLGATVTNINDTREEIKRRINMGNACYLVEKLLSSSLLSKYLKVVWL</sequence>
<name>A0ABQ8S6H6_PERAM</name>
<dbReference type="PANTHER" id="PTHR47027:SF29">
    <property type="entry name" value="C2H2-TYPE DOMAIN-CONTAINING PROTEIN"/>
    <property type="match status" value="1"/>
</dbReference>
<feature type="compositionally biased region" description="Polar residues" evidence="1">
    <location>
        <begin position="236"/>
        <end position="245"/>
    </location>
</feature>
<feature type="compositionally biased region" description="Low complexity" evidence="1">
    <location>
        <begin position="110"/>
        <end position="123"/>
    </location>
</feature>
<feature type="domain" description="Reverse transcriptase" evidence="2">
    <location>
        <begin position="270"/>
        <end position="513"/>
    </location>
</feature>
<dbReference type="Gene3D" id="6.10.250.1820">
    <property type="match status" value="1"/>
</dbReference>
<feature type="region of interest" description="Disordered" evidence="1">
    <location>
        <begin position="110"/>
        <end position="139"/>
    </location>
</feature>